<evidence type="ECO:0000256" key="2">
    <source>
        <dbReference type="ARBA" id="ARBA00023287"/>
    </source>
</evidence>
<evidence type="ECO:0000313" key="6">
    <source>
        <dbReference type="Proteomes" id="UP000831782"/>
    </source>
</evidence>
<feature type="coiled-coil region" evidence="3">
    <location>
        <begin position="41"/>
        <end position="68"/>
    </location>
</feature>
<keyword evidence="3" id="KW-0175">Coiled coil</keyword>
<dbReference type="EMBL" id="CP095072">
    <property type="protein sequence ID" value="UOQ47291.1"/>
    <property type="molecule type" value="Genomic_DNA"/>
</dbReference>
<dbReference type="Proteomes" id="UP000831782">
    <property type="component" value="Chromosome"/>
</dbReference>
<dbReference type="InterPro" id="IPR045584">
    <property type="entry name" value="Pilin-like"/>
</dbReference>
<keyword evidence="4" id="KW-1133">Transmembrane helix</keyword>
<reference evidence="5 6" key="1">
    <citation type="submission" date="2022-04" db="EMBL/GenBank/DDBJ databases">
        <title>Gracilibacillus sp. isolated from saltern.</title>
        <authorList>
            <person name="Won M."/>
            <person name="Lee C.-M."/>
            <person name="Woen H.-Y."/>
            <person name="Kwon S.-W."/>
        </authorList>
    </citation>
    <scope>NUCLEOTIDE SEQUENCE [LARGE SCALE GENOMIC DNA]</scope>
    <source>
        <strain evidence="5 6">SSWR10-1</strain>
    </source>
</reference>
<dbReference type="Pfam" id="PF07963">
    <property type="entry name" value="N_methyl"/>
    <property type="match status" value="1"/>
</dbReference>
<evidence type="ECO:0000313" key="5">
    <source>
        <dbReference type="EMBL" id="UOQ47291.1"/>
    </source>
</evidence>
<evidence type="ECO:0000256" key="4">
    <source>
        <dbReference type="SAM" id="Phobius"/>
    </source>
</evidence>
<dbReference type="NCBIfam" id="TIGR02532">
    <property type="entry name" value="IV_pilin_GFxxxE"/>
    <property type="match status" value="1"/>
</dbReference>
<name>A0ABY4EYP5_9BACI</name>
<protein>
    <submittedName>
        <fullName evidence="5">Prepilin-type N-terminal cleavage/methylation domain-containing protein</fullName>
    </submittedName>
</protein>
<gene>
    <name evidence="5" type="ORF">MUN88_14590</name>
</gene>
<keyword evidence="4" id="KW-0472">Membrane</keyword>
<sequence length="123" mass="13318">MKKIWKLWKEEKGFTLVELLAVIVILAIIVAIAVPAVGGIIDRAEAGANEAEAELVEKAAELALLEAQSVQDDDTSFDWVYNASGGVDIEVSELVSNGYLETDHAPSGELNYSDNSFTFSRSE</sequence>
<dbReference type="PROSITE" id="PS00409">
    <property type="entry name" value="PROKAR_NTER_METHYL"/>
    <property type="match status" value="1"/>
</dbReference>
<dbReference type="SUPFAM" id="SSF54523">
    <property type="entry name" value="Pili subunits"/>
    <property type="match status" value="1"/>
</dbReference>
<proteinExistence type="predicted"/>
<evidence type="ECO:0000256" key="1">
    <source>
        <dbReference type="ARBA" id="ARBA00004241"/>
    </source>
</evidence>
<organism evidence="5 6">
    <name type="scientific">Gracilibacillus caseinilyticus</name>
    <dbReference type="NCBI Taxonomy" id="2932256"/>
    <lineage>
        <taxon>Bacteria</taxon>
        <taxon>Bacillati</taxon>
        <taxon>Bacillota</taxon>
        <taxon>Bacilli</taxon>
        <taxon>Bacillales</taxon>
        <taxon>Bacillaceae</taxon>
        <taxon>Gracilibacillus</taxon>
    </lineage>
</organism>
<dbReference type="RefSeq" id="WP_244716276.1">
    <property type="nucleotide sequence ID" value="NZ_CP095072.1"/>
</dbReference>
<keyword evidence="4" id="KW-0812">Transmembrane</keyword>
<evidence type="ECO:0000256" key="3">
    <source>
        <dbReference type="SAM" id="Coils"/>
    </source>
</evidence>
<comment type="subcellular location">
    <subcellularLocation>
        <location evidence="1">Cell surface</location>
    </subcellularLocation>
</comment>
<dbReference type="InterPro" id="IPR012902">
    <property type="entry name" value="N_methyl_site"/>
</dbReference>
<keyword evidence="6" id="KW-1185">Reference proteome</keyword>
<dbReference type="Gene3D" id="3.30.700.10">
    <property type="entry name" value="Glycoprotein, Type 4 Pilin"/>
    <property type="match status" value="1"/>
</dbReference>
<feature type="transmembrane region" description="Helical" evidence="4">
    <location>
        <begin position="20"/>
        <end position="41"/>
    </location>
</feature>
<keyword evidence="2" id="KW-0178">Competence</keyword>
<accession>A0ABY4EYP5</accession>